<feature type="domain" description="F-box" evidence="2">
    <location>
        <begin position="116"/>
        <end position="163"/>
    </location>
</feature>
<dbReference type="EMBL" id="JABCKI010000090">
    <property type="protein sequence ID" value="KAG5652896.1"/>
    <property type="molecule type" value="Genomic_DNA"/>
</dbReference>
<organism evidence="3 4">
    <name type="scientific">Sphagnurus paluster</name>
    <dbReference type="NCBI Taxonomy" id="117069"/>
    <lineage>
        <taxon>Eukaryota</taxon>
        <taxon>Fungi</taxon>
        <taxon>Dikarya</taxon>
        <taxon>Basidiomycota</taxon>
        <taxon>Agaricomycotina</taxon>
        <taxon>Agaricomycetes</taxon>
        <taxon>Agaricomycetidae</taxon>
        <taxon>Agaricales</taxon>
        <taxon>Tricholomatineae</taxon>
        <taxon>Lyophyllaceae</taxon>
        <taxon>Sphagnurus</taxon>
    </lineage>
</organism>
<protein>
    <recommendedName>
        <fullName evidence="2">F-box domain-containing protein</fullName>
    </recommendedName>
</protein>
<comment type="caution">
    <text evidence="3">The sequence shown here is derived from an EMBL/GenBank/DDBJ whole genome shotgun (WGS) entry which is preliminary data.</text>
</comment>
<reference evidence="3" key="2">
    <citation type="submission" date="2021-10" db="EMBL/GenBank/DDBJ databases">
        <title>Phylogenomics reveals ancestral predisposition of the termite-cultivated fungus Termitomyces towards a domesticated lifestyle.</title>
        <authorList>
            <person name="Auxier B."/>
            <person name="Grum-Grzhimaylo A."/>
            <person name="Cardenas M.E."/>
            <person name="Lodge J.D."/>
            <person name="Laessoe T."/>
            <person name="Pedersen O."/>
            <person name="Smith M.E."/>
            <person name="Kuyper T.W."/>
            <person name="Franco-Molano E.A."/>
            <person name="Baroni T.J."/>
            <person name="Aanen D.K."/>
        </authorList>
    </citation>
    <scope>NUCLEOTIDE SEQUENCE</scope>
    <source>
        <strain evidence="3">D49</strain>
    </source>
</reference>
<dbReference type="SUPFAM" id="SSF81383">
    <property type="entry name" value="F-box domain"/>
    <property type="match status" value="1"/>
</dbReference>
<dbReference type="Gene3D" id="1.20.1280.50">
    <property type="match status" value="1"/>
</dbReference>
<reference evidence="3" key="1">
    <citation type="submission" date="2021-02" db="EMBL/GenBank/DDBJ databases">
        <authorList>
            <person name="Nieuwenhuis M."/>
            <person name="Van De Peppel L.J.J."/>
        </authorList>
    </citation>
    <scope>NUCLEOTIDE SEQUENCE</scope>
    <source>
        <strain evidence="3">D49</strain>
    </source>
</reference>
<dbReference type="OrthoDB" id="445556at2759"/>
<dbReference type="SUPFAM" id="SSF52047">
    <property type="entry name" value="RNI-like"/>
    <property type="match status" value="1"/>
</dbReference>
<accession>A0A9P7GMR3</accession>
<dbReference type="Gene3D" id="1.25.40.10">
    <property type="entry name" value="Tetratricopeptide repeat domain"/>
    <property type="match status" value="1"/>
</dbReference>
<feature type="region of interest" description="Disordered" evidence="1">
    <location>
        <begin position="488"/>
        <end position="508"/>
    </location>
</feature>
<dbReference type="InterPro" id="IPR036047">
    <property type="entry name" value="F-box-like_dom_sf"/>
</dbReference>
<proteinExistence type="predicted"/>
<dbReference type="AlphaFoldDB" id="A0A9P7GMR3"/>
<dbReference type="Proteomes" id="UP000717328">
    <property type="component" value="Unassembled WGS sequence"/>
</dbReference>
<dbReference type="InterPro" id="IPR001810">
    <property type="entry name" value="F-box_dom"/>
</dbReference>
<dbReference type="SUPFAM" id="SSF48452">
    <property type="entry name" value="TPR-like"/>
    <property type="match status" value="1"/>
</dbReference>
<gene>
    <name evidence="3" type="ORF">H0H81_003260</name>
</gene>
<dbReference type="InterPro" id="IPR011990">
    <property type="entry name" value="TPR-like_helical_dom_sf"/>
</dbReference>
<evidence type="ECO:0000313" key="4">
    <source>
        <dbReference type="Proteomes" id="UP000717328"/>
    </source>
</evidence>
<evidence type="ECO:0000256" key="1">
    <source>
        <dbReference type="SAM" id="MobiDB-lite"/>
    </source>
</evidence>
<dbReference type="Gene3D" id="3.80.10.10">
    <property type="entry name" value="Ribonuclease Inhibitor"/>
    <property type="match status" value="1"/>
</dbReference>
<dbReference type="InterPro" id="IPR032675">
    <property type="entry name" value="LRR_dom_sf"/>
</dbReference>
<keyword evidence="4" id="KW-1185">Reference proteome</keyword>
<evidence type="ECO:0000313" key="3">
    <source>
        <dbReference type="EMBL" id="KAG5652896.1"/>
    </source>
</evidence>
<feature type="compositionally biased region" description="Polar residues" evidence="1">
    <location>
        <begin position="496"/>
        <end position="506"/>
    </location>
</feature>
<evidence type="ECO:0000259" key="2">
    <source>
        <dbReference type="Pfam" id="PF12937"/>
    </source>
</evidence>
<name>A0A9P7GMR3_9AGAR</name>
<dbReference type="Pfam" id="PF12937">
    <property type="entry name" value="F-box-like"/>
    <property type="match status" value="1"/>
</dbReference>
<sequence>MRQASRVQGGDQQYVIYDSRAAVYEKLGMPKKALRDAKAVITLAPNQWQGYARSARLFLLARKFDASLKMATIAMDRVQPAHNSRRIEIARLRDEILAAQEADERLKRATQNQSEKLPLELLSEIFHLVILSNPSRLIGLIHVCPYWRNVAWHTPSLWQTLVLTTKSPARKLSLWLKRSKGYIRELYLRAGVVSHIDWPFPDLKTLAWDKLRVCSAISWDMAAYLESQGIIPHALEALEMEEAQWARLRAGASLFPLLQTVGVRSLSFIRSYVSWKDLSTHLTTLTSIKIVGCSQQPDSLLSTLQANPFLETLIVQDNFTVQFPAEAPLVHLPHLRTLDFAGSWSSGLLEHITAPAVEVFRVKGSRCSLDTALTLLVSAQSLTNLTHFAVDNCPFTPWALNRVLMHTPSLKSLELVSLAKGANAVIEALAGGPLSPKGTTAPPVAPASTPNIPLLCPALTDIKVSHSADVRTGPLVRLIRARLPQPPIVIDPTKPDSGSTDQTSASEDGKNCARILSLTIDGCEQIDAAWLTWFRKQVPSVSFVFISKKKAPWKHR</sequence>